<protein>
    <submittedName>
        <fullName evidence="1">Uncharacterized protein</fullName>
    </submittedName>
</protein>
<sequence>MTAGPDVAVAGQIVRDLEDTPPPVLLTVSDIAAAGPAPASKRVAPDPPGVP</sequence>
<dbReference type="EMBL" id="BAAAMR010000150">
    <property type="protein sequence ID" value="GAA2167956.1"/>
    <property type="molecule type" value="Genomic_DNA"/>
</dbReference>
<evidence type="ECO:0000313" key="1">
    <source>
        <dbReference type="EMBL" id="GAA2167956.1"/>
    </source>
</evidence>
<reference evidence="1 2" key="1">
    <citation type="journal article" date="2019" name="Int. J. Syst. Evol. Microbiol.">
        <title>The Global Catalogue of Microorganisms (GCM) 10K type strain sequencing project: providing services to taxonomists for standard genome sequencing and annotation.</title>
        <authorList>
            <consortium name="The Broad Institute Genomics Platform"/>
            <consortium name="The Broad Institute Genome Sequencing Center for Infectious Disease"/>
            <person name="Wu L."/>
            <person name="Ma J."/>
        </authorList>
    </citation>
    <scope>NUCLEOTIDE SEQUENCE [LARGE SCALE GENOMIC DNA]</scope>
    <source>
        <strain evidence="1 2">JCM 13850</strain>
    </source>
</reference>
<accession>A0ABN3AHC2</accession>
<name>A0ABN3AHC2_9ACTN</name>
<gene>
    <name evidence="1" type="ORF">GCM10009727_88950</name>
</gene>
<dbReference type="RefSeq" id="WP_344282909.1">
    <property type="nucleotide sequence ID" value="NZ_BAAAMR010000150.1"/>
</dbReference>
<keyword evidence="2" id="KW-1185">Reference proteome</keyword>
<organism evidence="1 2">
    <name type="scientific">Actinomadura napierensis</name>
    <dbReference type="NCBI Taxonomy" id="267854"/>
    <lineage>
        <taxon>Bacteria</taxon>
        <taxon>Bacillati</taxon>
        <taxon>Actinomycetota</taxon>
        <taxon>Actinomycetes</taxon>
        <taxon>Streptosporangiales</taxon>
        <taxon>Thermomonosporaceae</taxon>
        <taxon>Actinomadura</taxon>
    </lineage>
</organism>
<comment type="caution">
    <text evidence="1">The sequence shown here is derived from an EMBL/GenBank/DDBJ whole genome shotgun (WGS) entry which is preliminary data.</text>
</comment>
<evidence type="ECO:0000313" key="2">
    <source>
        <dbReference type="Proteomes" id="UP001501020"/>
    </source>
</evidence>
<dbReference type="Proteomes" id="UP001501020">
    <property type="component" value="Unassembled WGS sequence"/>
</dbReference>
<proteinExistence type="predicted"/>